<evidence type="ECO:0000313" key="4">
    <source>
        <dbReference type="EMBL" id="KAL1878293.1"/>
    </source>
</evidence>
<gene>
    <name evidence="4" type="ORF">Daus18300_002211</name>
</gene>
<feature type="domain" description="DUF7708" evidence="2">
    <location>
        <begin position="72"/>
        <end position="195"/>
    </location>
</feature>
<name>A0ABR3XRS0_9PEZI</name>
<organism evidence="4 5">
    <name type="scientific">Diaporthe australafricana</name>
    <dbReference type="NCBI Taxonomy" id="127596"/>
    <lineage>
        <taxon>Eukaryota</taxon>
        <taxon>Fungi</taxon>
        <taxon>Dikarya</taxon>
        <taxon>Ascomycota</taxon>
        <taxon>Pezizomycotina</taxon>
        <taxon>Sordariomycetes</taxon>
        <taxon>Sordariomycetidae</taxon>
        <taxon>Diaporthales</taxon>
        <taxon>Diaporthaceae</taxon>
        <taxon>Diaporthe</taxon>
    </lineage>
</organism>
<protein>
    <submittedName>
        <fullName evidence="4">Uncharacterized protein</fullName>
    </submittedName>
</protein>
<dbReference type="PANTHER" id="PTHR40619:SF3">
    <property type="entry name" value="FUNGAL STAND N-TERMINAL GOODBYE DOMAIN-CONTAINING PROTEIN"/>
    <property type="match status" value="1"/>
</dbReference>
<evidence type="ECO:0000256" key="1">
    <source>
        <dbReference type="ARBA" id="ARBA00022737"/>
    </source>
</evidence>
<sequence>MREYENDAKQKYKTGVDVDDAHSVDQLWQVIDNAIEDYTSKDRDGVWGKIRMGFRKLGDGSEAMQGWLGLLPTESEYMSVVCGGLKLILKAASQLRRVADTVLNELHRIPAILSSVQRVLNIYRDSTKLVELSDAIYQSVLVSLGRMLEYLRHNACRKVTKAFFKQQSFQSDLLMKIEDIAVARDDFNTEAELCHKEAVQKLQEATERGGDRVENGISDLSQVVTIARKEQERSNQKIQEYFELVGHSYFELTKEIREMKRRQELSILATNYLLEVLRSNPRVIEAAYNEAHPSQARKKLLLQLDYDREIVGQDVVSNYQLGLALTRDEQERCLHVIKSPALARWVRSERSSALVINGHSSGVIKRKSGLSFLCARLIYGLDKIRFGDEPGSSTVVRREIVPIHFFCGQHLHNDHSESWESPSGVINSLLVQLISQCPDIDPSRSATSRISDIENSDVCDVFEFFRLSIRQLPSNFIVYCIVDAMSFYTNNDQVSKPAWRLLKGLLKLTRTSKNESKSRAVFKLLLTAPSRLRTEELDALDDEQVLNVPKTLPNTGGFTAMKWDTSMGQQLEEV</sequence>
<accession>A0ABR3XRS0</accession>
<dbReference type="InterPro" id="IPR056884">
    <property type="entry name" value="NPHP3-like_N"/>
</dbReference>
<keyword evidence="1" id="KW-0677">Repeat</keyword>
<dbReference type="PANTHER" id="PTHR40619">
    <property type="entry name" value="FUNGAL STAND N-TERMINAL GOODBYE DOMAIN-CONTAINING PROTEIN"/>
    <property type="match status" value="1"/>
</dbReference>
<dbReference type="InterPro" id="IPR056125">
    <property type="entry name" value="DUF7708"/>
</dbReference>
<reference evidence="4 5" key="1">
    <citation type="journal article" date="2024" name="IMA Fungus">
        <title>IMA Genome - F19 : A genome assembly and annotation guide to empower mycologists, including annotated draft genome sequences of Ceratocystis pirilliformis, Diaporthe australafricana, Fusarium ophioides, Paecilomyces lecythidis, and Sporothrix stenoceras.</title>
        <authorList>
            <person name="Aylward J."/>
            <person name="Wilson A.M."/>
            <person name="Visagie C.M."/>
            <person name="Spraker J."/>
            <person name="Barnes I."/>
            <person name="Buitendag C."/>
            <person name="Ceriani C."/>
            <person name="Del Mar Angel L."/>
            <person name="du Plessis D."/>
            <person name="Fuchs T."/>
            <person name="Gasser K."/>
            <person name="Kramer D."/>
            <person name="Li W."/>
            <person name="Munsamy K."/>
            <person name="Piso A."/>
            <person name="Price J.L."/>
            <person name="Sonnekus B."/>
            <person name="Thomas C."/>
            <person name="van der Nest A."/>
            <person name="van Dijk A."/>
            <person name="van Heerden A."/>
            <person name="van Vuuren N."/>
            <person name="Yilmaz N."/>
            <person name="Duong T.A."/>
            <person name="van der Merwe N.A."/>
            <person name="Wingfield M.J."/>
            <person name="Wingfield B.D."/>
        </authorList>
    </citation>
    <scope>NUCLEOTIDE SEQUENCE [LARGE SCALE GENOMIC DNA]</scope>
    <source>
        <strain evidence="4 5">CMW 18300</strain>
    </source>
</reference>
<dbReference type="Proteomes" id="UP001583177">
    <property type="component" value="Unassembled WGS sequence"/>
</dbReference>
<feature type="domain" description="Nephrocystin 3-like N-terminal" evidence="3">
    <location>
        <begin position="333"/>
        <end position="491"/>
    </location>
</feature>
<dbReference type="Pfam" id="PF24883">
    <property type="entry name" value="NPHP3_N"/>
    <property type="match status" value="1"/>
</dbReference>
<evidence type="ECO:0000259" key="3">
    <source>
        <dbReference type="Pfam" id="PF24883"/>
    </source>
</evidence>
<proteinExistence type="predicted"/>
<dbReference type="Pfam" id="PF24809">
    <property type="entry name" value="DUF7708"/>
    <property type="match status" value="1"/>
</dbReference>
<evidence type="ECO:0000259" key="2">
    <source>
        <dbReference type="Pfam" id="PF24809"/>
    </source>
</evidence>
<evidence type="ECO:0000313" key="5">
    <source>
        <dbReference type="Proteomes" id="UP001583177"/>
    </source>
</evidence>
<dbReference type="EMBL" id="JAWRVE010000012">
    <property type="protein sequence ID" value="KAL1878293.1"/>
    <property type="molecule type" value="Genomic_DNA"/>
</dbReference>
<comment type="caution">
    <text evidence="4">The sequence shown here is derived from an EMBL/GenBank/DDBJ whole genome shotgun (WGS) entry which is preliminary data.</text>
</comment>
<keyword evidence="5" id="KW-1185">Reference proteome</keyword>